<dbReference type="PANTHER" id="PTHR35889">
    <property type="entry name" value="CYCLOINULO-OLIGOSACCHARIDE FRUCTANOTRANSFERASE-RELATED"/>
    <property type="match status" value="1"/>
</dbReference>
<dbReference type="PANTHER" id="PTHR35889:SF3">
    <property type="entry name" value="F-BOX DOMAIN-CONTAINING PROTEIN"/>
    <property type="match status" value="1"/>
</dbReference>
<dbReference type="RefSeq" id="WP_242938612.1">
    <property type="nucleotide sequence ID" value="NZ_CP094326.1"/>
</dbReference>
<evidence type="ECO:0000259" key="4">
    <source>
        <dbReference type="Pfam" id="PF07635"/>
    </source>
</evidence>
<organism evidence="5 6">
    <name type="scientific">Zhouia spongiae</name>
    <dbReference type="NCBI Taxonomy" id="2202721"/>
    <lineage>
        <taxon>Bacteria</taxon>
        <taxon>Pseudomonadati</taxon>
        <taxon>Bacteroidota</taxon>
        <taxon>Flavobacteriia</taxon>
        <taxon>Flavobacteriales</taxon>
        <taxon>Flavobacteriaceae</taxon>
        <taxon>Zhouia</taxon>
    </lineage>
</organism>
<accession>A0ABY3YQW5</accession>
<feature type="domain" description="Cytochrome C Planctomycete-type" evidence="4">
    <location>
        <begin position="49"/>
        <end position="105"/>
    </location>
</feature>
<gene>
    <name evidence="5" type="ORF">MQE36_07845</name>
</gene>
<keyword evidence="6" id="KW-1185">Reference proteome</keyword>
<evidence type="ECO:0000256" key="1">
    <source>
        <dbReference type="SAM" id="Phobius"/>
    </source>
</evidence>
<keyword evidence="1" id="KW-0472">Membrane</keyword>
<dbReference type="EMBL" id="CP094326">
    <property type="protein sequence ID" value="UNZ00245.1"/>
    <property type="molecule type" value="Genomic_DNA"/>
</dbReference>
<evidence type="ECO:0000313" key="6">
    <source>
        <dbReference type="Proteomes" id="UP000829476"/>
    </source>
</evidence>
<feature type="transmembrane region" description="Helical" evidence="1">
    <location>
        <begin position="12"/>
        <end position="29"/>
    </location>
</feature>
<dbReference type="Pfam" id="PF07635">
    <property type="entry name" value="PSCyt1"/>
    <property type="match status" value="1"/>
</dbReference>
<keyword evidence="1" id="KW-1133">Transmembrane helix</keyword>
<evidence type="ECO:0000259" key="3">
    <source>
        <dbReference type="Pfam" id="PF07587"/>
    </source>
</evidence>
<dbReference type="InterPro" id="IPR022655">
    <property type="entry name" value="DUF1553"/>
</dbReference>
<evidence type="ECO:0000313" key="5">
    <source>
        <dbReference type="EMBL" id="UNZ00245.1"/>
    </source>
</evidence>
<reference evidence="5 6" key="1">
    <citation type="journal article" date="2018" name="Int. J. Syst. Evol. Microbiol.">
        <title>Zhouia spongiae sp. nov., isolated from a marine sponge.</title>
        <authorList>
            <person name="Zhuang L."/>
            <person name="Lin B."/>
            <person name="Qin F."/>
            <person name="Luo L."/>
        </authorList>
    </citation>
    <scope>NUCLEOTIDE SEQUENCE [LARGE SCALE GENOMIC DNA]</scope>
    <source>
        <strain evidence="5 6">HN-Y44</strain>
    </source>
</reference>
<keyword evidence="1" id="KW-0812">Transmembrane</keyword>
<feature type="domain" description="DUF1553" evidence="3">
    <location>
        <begin position="611"/>
        <end position="866"/>
    </location>
</feature>
<proteinExistence type="predicted"/>
<feature type="domain" description="DUF1549" evidence="2">
    <location>
        <begin position="163"/>
        <end position="367"/>
    </location>
</feature>
<dbReference type="Pfam" id="PF07583">
    <property type="entry name" value="PSCyt2"/>
    <property type="match status" value="1"/>
</dbReference>
<evidence type="ECO:0000259" key="2">
    <source>
        <dbReference type="Pfam" id="PF07583"/>
    </source>
</evidence>
<name>A0ABY3YQW5_9FLAO</name>
<dbReference type="InterPro" id="IPR011444">
    <property type="entry name" value="DUF1549"/>
</dbReference>
<dbReference type="Pfam" id="PF07587">
    <property type="entry name" value="PSD1"/>
    <property type="match status" value="1"/>
</dbReference>
<dbReference type="InterPro" id="IPR011429">
    <property type="entry name" value="Cyt_c_Planctomycete-type"/>
</dbReference>
<sequence>MSIVKKQHIGSFLVLLFVTAIVVTAYFLLKPEEKVNFSAEVKPIINKHCISCHGGVKKNGGFSLLFQEEAYAATESGTAAIIPGDAKNSSFIQRLHETDPELRMPYKRPGLSKKEIDLLTKWVEQGAEWGEHWAYTPPKEIEIPELRETAGFSNSPEAVPVNEIDHFIINRLAENNLEPNPLADSTTIVRRLSFDITGLPPDEDLFEKWKEKQLTYSDLIDSLLSKNTYGEKWASWWLDLARYADSKGYEKDNGRTMWRYRDWVIDAFNSDMPFDQFTTEQLAGDLLPNPTTAQLIATAFHRNTMNNDEGGTDDEEFRVAAVMDRVNSTFDVWQSTTISCVQCHSHPYDPFKHEEYYGIMGFFNNTRDEDTPGDEPVIKFYNENQRTQIDAIHNWILKHGNKELAKEYKDFLLFNEPIYQAHLAQDFTNGELQDTKWLSLWDHGSCYVRDIYTKGAAYIYLNYWSHVDGTKIIIRENDKNGQVLASFTLNKTKGRTIQRFPLKTIDYKTDLYIEAYNSSLEPQKGTSYIVWFGFLNNLPGKGETGYAEIDDSFLSLLNSRTPTLPVMMDNPPYMARENRFFERGNWMLKGDSIAAYTPPILNNWDENWPKTRLGLSKWLVSKDNPLTARTVVNRIWHQLFGRGLVATLEDMGTQSENPSHPELLDWLALRLMNEHNWQLKPLLKDIVLSRTYRQSSMSNPELFNADPGNKFYARGPRFRLSAEQVRDQALMVSGLMSYKMGGPSVMPPQPDGIWQTVYSGEKWTESKGEDKYRRGIYTYLKRTSPYPSFISFDAGSREVCTIRRTTTNTPLQALVTLNDPVYLETSYHLAEQMLEKEHTDEAIAYGYQKAMYRAISETKMAELRQLYETAYSEFENDMNSTRSFLSYDDSPTAEEAAMTVVAGAIMNLDEFLTKS</sequence>
<protein>
    <submittedName>
        <fullName evidence="5">PSD1 and planctomycete cytochrome C domain-containing protein</fullName>
    </submittedName>
</protein>
<dbReference type="Proteomes" id="UP000829476">
    <property type="component" value="Chromosome"/>
</dbReference>